<organism evidence="2 3">
    <name type="scientific">Eimeria mitis</name>
    <dbReference type="NCBI Taxonomy" id="44415"/>
    <lineage>
        <taxon>Eukaryota</taxon>
        <taxon>Sar</taxon>
        <taxon>Alveolata</taxon>
        <taxon>Apicomplexa</taxon>
        <taxon>Conoidasida</taxon>
        <taxon>Coccidia</taxon>
        <taxon>Eucoccidiorida</taxon>
        <taxon>Eimeriorina</taxon>
        <taxon>Eimeriidae</taxon>
        <taxon>Eimeria</taxon>
    </lineage>
</organism>
<dbReference type="RefSeq" id="XP_037878136.1">
    <property type="nucleotide sequence ID" value="XM_038022282.1"/>
</dbReference>
<dbReference type="Proteomes" id="UP000030744">
    <property type="component" value="Unassembled WGS sequence"/>
</dbReference>
<name>U6KHY6_9EIME</name>
<dbReference type="OrthoDB" id="347259at2759"/>
<sequence length="162" mass="18065">MKTVSSLYRNERQREFSRCLSIARQTEENAANIAEETALVVAVPSDGTETDVWAEDSAKEEKEEDIFHSSHLHEHGAEDEDIVTEQEQGAETNKEEELNDTLKDFLDCIKQVKGTVTEDVQAVSRELAKHSVGVTSAKSFAELQHHVNEIVQLSGPEVSITK</sequence>
<accession>U6KHY6</accession>
<gene>
    <name evidence="2" type="ORF">EMH_0000710</name>
</gene>
<feature type="region of interest" description="Disordered" evidence="1">
    <location>
        <begin position="72"/>
        <end position="97"/>
    </location>
</feature>
<dbReference type="GeneID" id="60403668"/>
<reference evidence="2" key="2">
    <citation type="submission" date="2013-10" db="EMBL/GenBank/DDBJ databases">
        <authorList>
            <person name="Aslett M."/>
        </authorList>
    </citation>
    <scope>NUCLEOTIDE SEQUENCE [LARGE SCALE GENOMIC DNA]</scope>
    <source>
        <strain evidence="2">Houghton</strain>
    </source>
</reference>
<proteinExistence type="predicted"/>
<dbReference type="EMBL" id="HG734238">
    <property type="protein sequence ID" value="CDJ35847.1"/>
    <property type="molecule type" value="Genomic_DNA"/>
</dbReference>
<evidence type="ECO:0000313" key="3">
    <source>
        <dbReference type="Proteomes" id="UP000030744"/>
    </source>
</evidence>
<protein>
    <submittedName>
        <fullName evidence="2">Uncharacterized protein</fullName>
    </submittedName>
</protein>
<reference evidence="2" key="1">
    <citation type="submission" date="2013-10" db="EMBL/GenBank/DDBJ databases">
        <title>Genomic analysis of the causative agents of coccidiosis in chickens.</title>
        <authorList>
            <person name="Reid A.J."/>
            <person name="Blake D."/>
            <person name="Billington K."/>
            <person name="Browne H."/>
            <person name="Dunn M."/>
            <person name="Hung S."/>
            <person name="Kawahara F."/>
            <person name="Miranda-Saavedra D."/>
            <person name="Mourier T."/>
            <person name="Nagra H."/>
            <person name="Otto T.D."/>
            <person name="Rawlings N."/>
            <person name="Sanchez A."/>
            <person name="Sanders M."/>
            <person name="Subramaniam C."/>
            <person name="Tay Y."/>
            <person name="Dear P."/>
            <person name="Doerig C."/>
            <person name="Gruber A."/>
            <person name="Parkinson J."/>
            <person name="Shirley M."/>
            <person name="Wan K.L."/>
            <person name="Berriman M."/>
            <person name="Tomley F."/>
            <person name="Pain A."/>
        </authorList>
    </citation>
    <scope>NUCLEOTIDE SEQUENCE [LARGE SCALE GENOMIC DNA]</scope>
    <source>
        <strain evidence="2">Houghton</strain>
    </source>
</reference>
<evidence type="ECO:0000256" key="1">
    <source>
        <dbReference type="SAM" id="MobiDB-lite"/>
    </source>
</evidence>
<dbReference type="VEuPathDB" id="ToxoDB:EMH_0000710"/>
<dbReference type="AlphaFoldDB" id="U6KHY6"/>
<keyword evidence="3" id="KW-1185">Reference proteome</keyword>
<evidence type="ECO:0000313" key="2">
    <source>
        <dbReference type="EMBL" id="CDJ35847.1"/>
    </source>
</evidence>